<sequence length="204" mass="22568">MNIVDIIFHIAIGITDKFGYIGILLVMLLDYSCIPIPTEVIIPLIGCGVAEGEYGFLYSILFASIGGTIGALISYTIGSYGGNAVIKWIEGKFKASKKGFDFLHKLFNKYGRAAVFLGRILPLTRIYVSFFAGAERINKIQYTIFSAMGIVIWTTVMVTVGFYVGDNIKLISHFITKYSIIITIILAIGVTIFMILKKRKNKAI</sequence>
<dbReference type="AlphaFoldDB" id="A0A0A7FYV5"/>
<dbReference type="InterPro" id="IPR051311">
    <property type="entry name" value="DedA_domain"/>
</dbReference>
<keyword evidence="5 7" id="KW-1133">Transmembrane helix</keyword>
<organism evidence="9 10">
    <name type="scientific">Clostridium baratii str. Sullivan</name>
    <dbReference type="NCBI Taxonomy" id="1415775"/>
    <lineage>
        <taxon>Bacteria</taxon>
        <taxon>Bacillati</taxon>
        <taxon>Bacillota</taxon>
        <taxon>Clostridia</taxon>
        <taxon>Eubacteriales</taxon>
        <taxon>Clostridiaceae</taxon>
        <taxon>Clostridium</taxon>
    </lineage>
</organism>
<dbReference type="Pfam" id="PF09335">
    <property type="entry name" value="VTT_dom"/>
    <property type="match status" value="1"/>
</dbReference>
<evidence type="ECO:0000256" key="1">
    <source>
        <dbReference type="ARBA" id="ARBA00004651"/>
    </source>
</evidence>
<dbReference type="RefSeq" id="WP_052139498.1">
    <property type="nucleotide sequence ID" value="NZ_CP006905.1"/>
</dbReference>
<dbReference type="PANTHER" id="PTHR42709:SF6">
    <property type="entry name" value="UNDECAPRENYL PHOSPHATE TRANSPORTER A"/>
    <property type="match status" value="1"/>
</dbReference>
<dbReference type="GO" id="GO:0005886">
    <property type="term" value="C:plasma membrane"/>
    <property type="evidence" value="ECO:0007669"/>
    <property type="project" value="UniProtKB-SubCell"/>
</dbReference>
<evidence type="ECO:0000256" key="6">
    <source>
        <dbReference type="ARBA" id="ARBA00023136"/>
    </source>
</evidence>
<gene>
    <name evidence="9" type="ORF">U729_1568</name>
</gene>
<comment type="similarity">
    <text evidence="2">Belongs to the DedA family.</text>
</comment>
<dbReference type="HOGENOM" id="CLU_044208_1_3_9"/>
<keyword evidence="3" id="KW-1003">Cell membrane</keyword>
<dbReference type="InterPro" id="IPR032816">
    <property type="entry name" value="VTT_dom"/>
</dbReference>
<evidence type="ECO:0000259" key="8">
    <source>
        <dbReference type="Pfam" id="PF09335"/>
    </source>
</evidence>
<evidence type="ECO:0000256" key="2">
    <source>
        <dbReference type="ARBA" id="ARBA00010792"/>
    </source>
</evidence>
<dbReference type="EMBL" id="CP006905">
    <property type="protein sequence ID" value="AIY84763.1"/>
    <property type="molecule type" value="Genomic_DNA"/>
</dbReference>
<name>A0A0A7FYV5_9CLOT</name>
<dbReference type="eggNOG" id="COG0586">
    <property type="taxonomic scope" value="Bacteria"/>
</dbReference>
<dbReference type="KEGG" id="cbv:U729_1568"/>
<comment type="subcellular location">
    <subcellularLocation>
        <location evidence="1">Cell membrane</location>
        <topology evidence="1">Multi-pass membrane protein</topology>
    </subcellularLocation>
</comment>
<evidence type="ECO:0000256" key="5">
    <source>
        <dbReference type="ARBA" id="ARBA00022989"/>
    </source>
</evidence>
<protein>
    <recommendedName>
        <fullName evidence="8">VTT domain-containing protein</fullName>
    </recommendedName>
</protein>
<dbReference type="STRING" id="1561.NPD11_1444"/>
<feature type="transmembrane region" description="Helical" evidence="7">
    <location>
        <begin position="175"/>
        <end position="196"/>
    </location>
</feature>
<evidence type="ECO:0000256" key="4">
    <source>
        <dbReference type="ARBA" id="ARBA00022692"/>
    </source>
</evidence>
<dbReference type="OrthoDB" id="9813426at2"/>
<keyword evidence="6 7" id="KW-0472">Membrane</keyword>
<feature type="transmembrane region" description="Helical" evidence="7">
    <location>
        <begin position="142"/>
        <end position="163"/>
    </location>
</feature>
<feature type="transmembrane region" description="Helical" evidence="7">
    <location>
        <begin position="56"/>
        <end position="77"/>
    </location>
</feature>
<evidence type="ECO:0000256" key="3">
    <source>
        <dbReference type="ARBA" id="ARBA00022475"/>
    </source>
</evidence>
<keyword evidence="4 7" id="KW-0812">Transmembrane</keyword>
<accession>A0A0A7FYV5</accession>
<evidence type="ECO:0000313" key="9">
    <source>
        <dbReference type="EMBL" id="AIY84763.1"/>
    </source>
</evidence>
<dbReference type="Proteomes" id="UP000030635">
    <property type="component" value="Chromosome"/>
</dbReference>
<feature type="domain" description="VTT" evidence="8">
    <location>
        <begin position="37"/>
        <end position="161"/>
    </location>
</feature>
<keyword evidence="10" id="KW-1185">Reference proteome</keyword>
<dbReference type="PANTHER" id="PTHR42709">
    <property type="entry name" value="ALKALINE PHOSPHATASE LIKE PROTEIN"/>
    <property type="match status" value="1"/>
</dbReference>
<evidence type="ECO:0000256" key="7">
    <source>
        <dbReference type="SAM" id="Phobius"/>
    </source>
</evidence>
<evidence type="ECO:0000313" key="10">
    <source>
        <dbReference type="Proteomes" id="UP000030635"/>
    </source>
</evidence>
<proteinExistence type="inferred from homology"/>
<reference evidence="9 10" key="1">
    <citation type="journal article" date="2015" name="Infect. Genet. Evol.">
        <title>Genomic sequences of six botulinum neurotoxin-producing strains representing three clostridial species illustrate the mobility and diversity of botulinum neurotoxin genes.</title>
        <authorList>
            <person name="Smith T.J."/>
            <person name="Hill K.K."/>
            <person name="Xie G."/>
            <person name="Foley B.T."/>
            <person name="Williamson C.H."/>
            <person name="Foster J.T."/>
            <person name="Johnson S.L."/>
            <person name="Chertkov O."/>
            <person name="Teshima H."/>
            <person name="Gibbons H.S."/>
            <person name="Johnsky L.A."/>
            <person name="Karavis M.A."/>
            <person name="Smith L.A."/>
        </authorList>
    </citation>
    <scope>NUCLEOTIDE SEQUENCE [LARGE SCALE GENOMIC DNA]</scope>
    <source>
        <strain evidence="9">Sullivan</strain>
    </source>
</reference>